<dbReference type="EMBL" id="QXFT01000079">
    <property type="protein sequence ID" value="KAE9356097.1"/>
    <property type="molecule type" value="Genomic_DNA"/>
</dbReference>
<evidence type="ECO:0000313" key="7">
    <source>
        <dbReference type="Proteomes" id="UP000435112"/>
    </source>
</evidence>
<comment type="caution">
    <text evidence="2">The sequence shown here is derived from an EMBL/GenBank/DDBJ whole genome shotgun (WGS) entry which is preliminary data.</text>
</comment>
<evidence type="ECO:0000256" key="1">
    <source>
        <dbReference type="SAM" id="SignalP"/>
    </source>
</evidence>
<evidence type="ECO:0000313" key="3">
    <source>
        <dbReference type="EMBL" id="KAE9052601.1"/>
    </source>
</evidence>
<accession>A0A6A3P804</accession>
<gene>
    <name evidence="3" type="ORF">PR001_g370</name>
    <name evidence="2" type="ORF">PR002_g348</name>
    <name evidence="4" type="ORF">PR003_g2515</name>
</gene>
<dbReference type="Proteomes" id="UP000435112">
    <property type="component" value="Unassembled WGS sequence"/>
</dbReference>
<protein>
    <recommendedName>
        <fullName evidence="8">Secreted protein</fullName>
    </recommendedName>
</protein>
<evidence type="ECO:0000313" key="5">
    <source>
        <dbReference type="Proteomes" id="UP000429607"/>
    </source>
</evidence>
<dbReference type="OrthoDB" id="10273179at2759"/>
<evidence type="ECO:0000313" key="4">
    <source>
        <dbReference type="EMBL" id="KAE9356097.1"/>
    </source>
</evidence>
<evidence type="ECO:0000313" key="2">
    <source>
        <dbReference type="EMBL" id="KAE9048639.1"/>
    </source>
</evidence>
<feature type="chain" id="PRO_5036165481" description="Secreted protein" evidence="1">
    <location>
        <begin position="17"/>
        <end position="91"/>
    </location>
</feature>
<dbReference type="EMBL" id="QXFU01000007">
    <property type="protein sequence ID" value="KAE9048639.1"/>
    <property type="molecule type" value="Genomic_DNA"/>
</dbReference>
<keyword evidence="1" id="KW-0732">Signal</keyword>
<sequence length="91" mass="9219">MCVCPLVVFLPVGACCVYPAVSHTRVAARAAAMHNGGSRRGGPLCLKEGMQTCSGESKGVAGGTSANLASLVGQLATANEGEKEGTTLFHR</sequence>
<feature type="signal peptide" evidence="1">
    <location>
        <begin position="1"/>
        <end position="16"/>
    </location>
</feature>
<evidence type="ECO:0000313" key="6">
    <source>
        <dbReference type="Proteomes" id="UP000434957"/>
    </source>
</evidence>
<dbReference type="Proteomes" id="UP000429607">
    <property type="component" value="Unassembled WGS sequence"/>
</dbReference>
<name>A0A6A3P804_9STRA</name>
<reference evidence="5 7" key="1">
    <citation type="submission" date="2018-09" db="EMBL/GenBank/DDBJ databases">
        <title>Genomic investigation of the strawberry pathogen Phytophthora fragariae indicates pathogenicity is determined by transcriptional variation in three key races.</title>
        <authorList>
            <person name="Adams T.M."/>
            <person name="Armitage A.D."/>
            <person name="Sobczyk M.K."/>
            <person name="Bates H.J."/>
            <person name="Dunwell J.M."/>
            <person name="Nellist C.F."/>
            <person name="Harrison R.J."/>
        </authorList>
    </citation>
    <scope>NUCLEOTIDE SEQUENCE [LARGE SCALE GENOMIC DNA]</scope>
    <source>
        <strain evidence="3 5">SCRP249</strain>
        <strain evidence="2 7">SCRP324</strain>
        <strain evidence="4 6">SCRP333</strain>
    </source>
</reference>
<dbReference type="EMBL" id="QXFV01000008">
    <property type="protein sequence ID" value="KAE9052601.1"/>
    <property type="molecule type" value="Genomic_DNA"/>
</dbReference>
<dbReference type="Proteomes" id="UP000434957">
    <property type="component" value="Unassembled WGS sequence"/>
</dbReference>
<proteinExistence type="predicted"/>
<organism evidence="2 7">
    <name type="scientific">Phytophthora rubi</name>
    <dbReference type="NCBI Taxonomy" id="129364"/>
    <lineage>
        <taxon>Eukaryota</taxon>
        <taxon>Sar</taxon>
        <taxon>Stramenopiles</taxon>
        <taxon>Oomycota</taxon>
        <taxon>Peronosporomycetes</taxon>
        <taxon>Peronosporales</taxon>
        <taxon>Peronosporaceae</taxon>
        <taxon>Phytophthora</taxon>
    </lineage>
</organism>
<dbReference type="AlphaFoldDB" id="A0A6A3P804"/>
<evidence type="ECO:0008006" key="8">
    <source>
        <dbReference type="Google" id="ProtNLM"/>
    </source>
</evidence>
<keyword evidence="6" id="KW-1185">Reference proteome</keyword>